<dbReference type="AlphaFoldDB" id="A0A1X7E3P6"/>
<feature type="transmembrane region" description="Helical" evidence="3">
    <location>
        <begin position="510"/>
        <end position="532"/>
    </location>
</feature>
<dbReference type="PANTHER" id="PTHR32305:SF15">
    <property type="entry name" value="PROTEIN RHSA-RELATED"/>
    <property type="match status" value="1"/>
</dbReference>
<feature type="transmembrane region" description="Helical" evidence="3">
    <location>
        <begin position="472"/>
        <end position="490"/>
    </location>
</feature>
<dbReference type="Proteomes" id="UP000192906">
    <property type="component" value="Unassembled WGS sequence"/>
</dbReference>
<dbReference type="InterPro" id="IPR056823">
    <property type="entry name" value="TEN-like_YD-shell"/>
</dbReference>
<dbReference type="Pfam" id="PF25023">
    <property type="entry name" value="TEN_YD-shell"/>
    <property type="match status" value="1"/>
</dbReference>
<evidence type="ECO:0000256" key="2">
    <source>
        <dbReference type="SAM" id="MobiDB-lite"/>
    </source>
</evidence>
<evidence type="ECO:0000256" key="3">
    <source>
        <dbReference type="SAM" id="Phobius"/>
    </source>
</evidence>
<keyword evidence="3" id="KW-0472">Membrane</keyword>
<dbReference type="InterPro" id="IPR006530">
    <property type="entry name" value="YD"/>
</dbReference>
<protein>
    <submittedName>
        <fullName evidence="5">RHS repeat-associated core domain-containing protein</fullName>
    </submittedName>
</protein>
<dbReference type="EMBL" id="FWZU01000004">
    <property type="protein sequence ID" value="SMF26567.1"/>
    <property type="molecule type" value="Genomic_DNA"/>
</dbReference>
<keyword evidence="6" id="KW-1185">Reference proteome</keyword>
<dbReference type="NCBIfam" id="TIGR01643">
    <property type="entry name" value="YD_repeat_2x"/>
    <property type="match status" value="1"/>
</dbReference>
<reference evidence="6" key="1">
    <citation type="submission" date="2017-04" db="EMBL/GenBank/DDBJ databases">
        <authorList>
            <person name="Varghese N."/>
            <person name="Submissions S."/>
        </authorList>
    </citation>
    <scope>NUCLEOTIDE SEQUENCE [LARGE SCALE GENOMIC DNA]</scope>
    <source>
        <strain evidence="6">K3S</strain>
    </source>
</reference>
<organism evidence="5 6">
    <name type="scientific">Desulfovibrio gilichinskyi</name>
    <dbReference type="NCBI Taxonomy" id="1519643"/>
    <lineage>
        <taxon>Bacteria</taxon>
        <taxon>Pseudomonadati</taxon>
        <taxon>Thermodesulfobacteriota</taxon>
        <taxon>Desulfovibrionia</taxon>
        <taxon>Desulfovibrionales</taxon>
        <taxon>Desulfovibrionaceae</taxon>
        <taxon>Desulfovibrio</taxon>
    </lineage>
</organism>
<dbReference type="InterPro" id="IPR050708">
    <property type="entry name" value="T6SS_VgrG/RHS"/>
</dbReference>
<gene>
    <name evidence="5" type="ORF">SAMN06295933_2568</name>
</gene>
<keyword evidence="3" id="KW-1133">Transmembrane helix</keyword>
<dbReference type="InterPro" id="IPR022385">
    <property type="entry name" value="Rhs_assc_core"/>
</dbReference>
<dbReference type="RefSeq" id="WP_085102826.1">
    <property type="nucleotide sequence ID" value="NZ_FWZU01000004.1"/>
</dbReference>
<evidence type="ECO:0000313" key="5">
    <source>
        <dbReference type="EMBL" id="SMF26567.1"/>
    </source>
</evidence>
<sequence>MNKLNGYWLRKKENEELSTSARLYRNSMRPEELLDEMYEVMQNVGLGEEFDPDDLSTLFSDFSNDEKMYPSMMKPERRKLWDQRKRQLEQIQERQKNAKRQLHAQLMMRNPELPLTKELRKTEYGQGLMAEMTTNRPRKPETGTGRTIIDEQERDSVNMGPIQQFETKPFTAPDMDEPFSLLATERDKNGRIIKKALALAPQPILREYEYDNNGRLSKVLCEGSVIEKYHYGKYGERLISETRHSKQSLYKYNDRLQVIEAGDTKYYYDNRGRIIEKINLGRRTHYSYLESGPLHEVILPDGRRIEYTCDAAGRRITKSINGKVVEKYLWQDLTTLIAITDGEGLHPRVFIYEDEGGPVAMTYEGATFIFATDQVDSIFMVADEQGNEVKRIIYDSFGNLLFDSNEKFDTYIGFATGLTDKDTGLIHFGQREYDPASGRFITPDPIGFAGGDVDVYGYCLDDPINFYDRTGLFAFVPVIGGAIGAGYNLYDNYKDWKSGKMSTLKYMESIGLGAATGMASTLGGGLATSVIMGAGSAAANEAGNQYIKTGKVGDKEKVIKAGVSGSVGSVVGRTGQKIGKNIVIIPKSNKIPAKPLGHYGNLGSVIGASMGSEGSDKVIKKNESNKKSKSNKK</sequence>
<feature type="region of interest" description="Disordered" evidence="2">
    <location>
        <begin position="609"/>
        <end position="633"/>
    </location>
</feature>
<accession>A0A1X7E3P6</accession>
<evidence type="ECO:0000259" key="4">
    <source>
        <dbReference type="Pfam" id="PF25023"/>
    </source>
</evidence>
<dbReference type="PANTHER" id="PTHR32305">
    <property type="match status" value="1"/>
</dbReference>
<keyword evidence="1" id="KW-0677">Repeat</keyword>
<feature type="compositionally biased region" description="Basic and acidic residues" evidence="2">
    <location>
        <begin position="614"/>
        <end position="626"/>
    </location>
</feature>
<proteinExistence type="predicted"/>
<dbReference type="OrthoDB" id="5458729at2"/>
<dbReference type="Gene3D" id="2.180.10.10">
    <property type="entry name" value="RHS repeat-associated core"/>
    <property type="match status" value="1"/>
</dbReference>
<evidence type="ECO:0000313" key="6">
    <source>
        <dbReference type="Proteomes" id="UP000192906"/>
    </source>
</evidence>
<dbReference type="STRING" id="1519643.SAMN06295933_2568"/>
<feature type="domain" description="Teneurin-like YD-shell" evidence="4">
    <location>
        <begin position="185"/>
        <end position="444"/>
    </location>
</feature>
<name>A0A1X7E3P6_9BACT</name>
<keyword evidence="3" id="KW-0812">Transmembrane</keyword>
<evidence type="ECO:0000256" key="1">
    <source>
        <dbReference type="ARBA" id="ARBA00022737"/>
    </source>
</evidence>
<dbReference type="NCBIfam" id="TIGR03696">
    <property type="entry name" value="Rhs_assc_core"/>
    <property type="match status" value="1"/>
</dbReference>